<feature type="compositionally biased region" description="Basic and acidic residues" evidence="3">
    <location>
        <begin position="1110"/>
        <end position="1124"/>
    </location>
</feature>
<dbReference type="Proteomes" id="UP000572817">
    <property type="component" value="Unassembled WGS sequence"/>
</dbReference>
<evidence type="ECO:0000256" key="1">
    <source>
        <dbReference type="ARBA" id="ARBA00022737"/>
    </source>
</evidence>
<reference evidence="5" key="1">
    <citation type="submission" date="2020-04" db="EMBL/GenBank/DDBJ databases">
        <title>Genome Assembly and Annotation of Botryosphaeria dothidea sdau 11-99, a Latent Pathogen of Apple Fruit Ring Rot in China.</title>
        <authorList>
            <person name="Yu C."/>
            <person name="Diao Y."/>
            <person name="Lu Q."/>
            <person name="Zhao J."/>
            <person name="Cui S."/>
            <person name="Peng C."/>
            <person name="He B."/>
            <person name="Liu H."/>
        </authorList>
    </citation>
    <scope>NUCLEOTIDE SEQUENCE [LARGE SCALE GENOMIC DNA]</scope>
    <source>
        <strain evidence="5">Sdau11-99</strain>
    </source>
</reference>
<dbReference type="SUPFAM" id="SSF48403">
    <property type="entry name" value="Ankyrin repeat"/>
    <property type="match status" value="1"/>
</dbReference>
<dbReference type="InterPro" id="IPR002110">
    <property type="entry name" value="Ankyrin_rpt"/>
</dbReference>
<dbReference type="OrthoDB" id="1577640at2759"/>
<dbReference type="InterPro" id="IPR056884">
    <property type="entry name" value="NPHP3-like_N"/>
</dbReference>
<evidence type="ECO:0000256" key="3">
    <source>
        <dbReference type="SAM" id="MobiDB-lite"/>
    </source>
</evidence>
<dbReference type="PANTHER" id="PTHR10039">
    <property type="entry name" value="AMELOGENIN"/>
    <property type="match status" value="1"/>
</dbReference>
<dbReference type="PANTHER" id="PTHR10039:SF5">
    <property type="entry name" value="NACHT DOMAIN-CONTAINING PROTEIN"/>
    <property type="match status" value="1"/>
</dbReference>
<organism evidence="5 6">
    <name type="scientific">Botryosphaeria dothidea</name>
    <dbReference type="NCBI Taxonomy" id="55169"/>
    <lineage>
        <taxon>Eukaryota</taxon>
        <taxon>Fungi</taxon>
        <taxon>Dikarya</taxon>
        <taxon>Ascomycota</taxon>
        <taxon>Pezizomycotina</taxon>
        <taxon>Dothideomycetes</taxon>
        <taxon>Dothideomycetes incertae sedis</taxon>
        <taxon>Botryosphaeriales</taxon>
        <taxon>Botryosphaeriaceae</taxon>
        <taxon>Botryosphaeria</taxon>
    </lineage>
</organism>
<dbReference type="PROSITE" id="PS50088">
    <property type="entry name" value="ANK_REPEAT"/>
    <property type="match status" value="1"/>
</dbReference>
<evidence type="ECO:0000313" key="6">
    <source>
        <dbReference type="Proteomes" id="UP000572817"/>
    </source>
</evidence>
<dbReference type="SMART" id="SM00248">
    <property type="entry name" value="ANK"/>
    <property type="match status" value="5"/>
</dbReference>
<evidence type="ECO:0000259" key="4">
    <source>
        <dbReference type="Pfam" id="PF24883"/>
    </source>
</evidence>
<evidence type="ECO:0000313" key="5">
    <source>
        <dbReference type="EMBL" id="KAF4306644.1"/>
    </source>
</evidence>
<keyword evidence="1" id="KW-0677">Repeat</keyword>
<dbReference type="PROSITE" id="PS50297">
    <property type="entry name" value="ANK_REP_REGION"/>
    <property type="match status" value="1"/>
</dbReference>
<dbReference type="AlphaFoldDB" id="A0A8H4IT68"/>
<dbReference type="EMBL" id="WWBZ02000033">
    <property type="protein sequence ID" value="KAF4306644.1"/>
    <property type="molecule type" value="Genomic_DNA"/>
</dbReference>
<protein>
    <recommendedName>
        <fullName evidence="4">Nephrocystin 3-like N-terminal domain-containing protein</fullName>
    </recommendedName>
</protein>
<keyword evidence="6" id="KW-1185">Reference proteome</keyword>
<proteinExistence type="predicted"/>
<dbReference type="Gene3D" id="1.25.40.20">
    <property type="entry name" value="Ankyrin repeat-containing domain"/>
    <property type="match status" value="2"/>
</dbReference>
<keyword evidence="2" id="KW-0040">ANK repeat</keyword>
<comment type="caution">
    <text evidence="5">The sequence shown here is derived from an EMBL/GenBank/DDBJ whole genome shotgun (WGS) entry which is preliminary data.</text>
</comment>
<name>A0A8H4IT68_9PEZI</name>
<accession>A0A8H4IT68</accession>
<dbReference type="Pfam" id="PF24883">
    <property type="entry name" value="NPHP3_N"/>
    <property type="match status" value="1"/>
</dbReference>
<evidence type="ECO:0000256" key="2">
    <source>
        <dbReference type="PROSITE-ProRule" id="PRU00023"/>
    </source>
</evidence>
<dbReference type="InterPro" id="IPR036770">
    <property type="entry name" value="Ankyrin_rpt-contain_sf"/>
</dbReference>
<sequence length="1138" mass="125563">MDEKEQQMVTSKIHSNTVYCLSGIPSTIEGQAATKNDAHALMVRAWPCLRDANIRIRTLQADHQNSEKLRATLNFIDTDNLAETAVKPVDVQIAAEGEDGDGTEVCLRLTSDFLTDAQKTNLRYLSFPYQNHCESEVHVAAGTCDWILEHQSFRDWLSIPHKLLCIRGASGAGKSHVMERITQHLRETQSVDGPLVLSYFFDGHHDGLHKSHAGFYRHLLTQVLPDNPHGLEGMVRQAEKIRSGAPGSNLSIVMNLLPDHCMNVMYEMMRKAPLTIVVDVLADFATSEVVFALHRLLSAAKREKCDVRICVSSCPAGIEPDFTVDVEEHNQEDIRKVVHQELDCSRDQQNAYDQEDMQQIELEETIQQKANGSFQWATSVAKELSRLWRSGKDGPALMRNLSNYPPDLDQLYGNFLEQLDAKERPGTIKLFQWMCFSQRPLSPTEMQYALAFDKDASVTSMEGFQTDLKFMDARTVEKWVERQSRGLAEVKRIQDQSQFDTPTSSRVQFVHQSVADYLSLRGGLQKFIQGTTAFMEVDGLLQKDSKTHPTPVMAQSCVRYLRMNETVEETKEKMDIAETLLEMDLKIKTGEPMTSTDALDLWIRMETVADAWNLEPATGGNKADIEKLSPSEARSFVEAELFRLAKSINQKTVEKYPFADYAIHSLNHHLKSLDASGSWCDDFVHTTTTIPGQGSIFDSWRYLSICLHMARPPTSLFDPPSPDATPPRRTTTLHYIARHNLLSSLEPALSSAPHTFLSLHDDTGATPLITAIQNSHYALATTLVNTTLSNPFHINTPDNLPTSHQPPLTHALRRHKRHQAPQAPPLHDGLITALIAHPHIDPSLPDASALTPLHHAASLGHTAALAPLLSLHHTRSLPLDALDAAGRTPLHHACRSGVPSSALAVLDAAAAAGPRAPPPDGPDAHGRAPLSYAAEAGAAAVVERLLGTAASVDVARVDGAGVDALGYAVGRGRAGVVRALVRAGAGAGAGLSLGVGGREVLEWAVGRGEVVLVRGVLEAGEEEEGWCGYVGEGVLRRIRGMVGEEVEERGMTRWVGVEGEDGETRLVGMQGEEIEEPGPVEEARKWLRQNLGRFETKTGNLAEIKRLMEERKRKKEREQKEKLARMNQGPGEKIISRL</sequence>
<gene>
    <name evidence="5" type="ORF">GTA08_BOTSDO05304</name>
</gene>
<dbReference type="Pfam" id="PF12796">
    <property type="entry name" value="Ank_2"/>
    <property type="match status" value="1"/>
</dbReference>
<feature type="repeat" description="ANK" evidence="2">
    <location>
        <begin position="925"/>
        <end position="957"/>
    </location>
</feature>
<feature type="region of interest" description="Disordered" evidence="3">
    <location>
        <begin position="1110"/>
        <end position="1138"/>
    </location>
</feature>
<feature type="domain" description="Nephrocystin 3-like N-terminal" evidence="4">
    <location>
        <begin position="142"/>
        <end position="313"/>
    </location>
</feature>